<reference evidence="4" key="1">
    <citation type="journal article" date="2019" name="Int. J. Syst. Evol. Microbiol.">
        <title>The Global Catalogue of Microorganisms (GCM) 10K type strain sequencing project: providing services to taxonomists for standard genome sequencing and annotation.</title>
        <authorList>
            <consortium name="The Broad Institute Genomics Platform"/>
            <consortium name="The Broad Institute Genome Sequencing Center for Infectious Disease"/>
            <person name="Wu L."/>
            <person name="Ma J."/>
        </authorList>
    </citation>
    <scope>NUCLEOTIDE SEQUENCE [LARGE SCALE GENOMIC DNA]</scope>
    <source>
        <strain evidence="4">JCM 15481</strain>
    </source>
</reference>
<dbReference type="RefSeq" id="WP_344289837.1">
    <property type="nucleotide sequence ID" value="NZ_BAAAPF010000058.1"/>
</dbReference>
<dbReference type="Gene3D" id="1.10.101.10">
    <property type="entry name" value="PGBD-like superfamily/PGBD"/>
    <property type="match status" value="1"/>
</dbReference>
<feature type="signal peptide" evidence="1">
    <location>
        <begin position="1"/>
        <end position="37"/>
    </location>
</feature>
<keyword evidence="4" id="KW-1185">Reference proteome</keyword>
<sequence>MSTGMERAGKKRRPVGPLRSVLTAGALTAGLLGGAVAAAPSAGAWGYAGECKTTVKLSSTGTQYVKTPAVWYKGGKNIRCWMDRGSTGPGVRVLQRALKSCYGRAIEVDGIFGLKTHNALVWAQYREGISPDGVYGEQTFKNLKFPNFWASGKRNGCHRS</sequence>
<feature type="chain" id="PRO_5045080366" description="Peptidoglycan binding-like domain-containing protein" evidence="1">
    <location>
        <begin position="38"/>
        <end position="160"/>
    </location>
</feature>
<organism evidence="3 4">
    <name type="scientific">Streptomyces synnematoformans</name>
    <dbReference type="NCBI Taxonomy" id="415721"/>
    <lineage>
        <taxon>Bacteria</taxon>
        <taxon>Bacillati</taxon>
        <taxon>Actinomycetota</taxon>
        <taxon>Actinomycetes</taxon>
        <taxon>Kitasatosporales</taxon>
        <taxon>Streptomycetaceae</taxon>
        <taxon>Streptomyces</taxon>
    </lineage>
</organism>
<proteinExistence type="predicted"/>
<dbReference type="Proteomes" id="UP001500443">
    <property type="component" value="Unassembled WGS sequence"/>
</dbReference>
<protein>
    <recommendedName>
        <fullName evidence="2">Peptidoglycan binding-like domain-containing protein</fullName>
    </recommendedName>
</protein>
<dbReference type="InterPro" id="IPR036366">
    <property type="entry name" value="PGBDSf"/>
</dbReference>
<dbReference type="InterPro" id="IPR002477">
    <property type="entry name" value="Peptidoglycan-bd-like"/>
</dbReference>
<evidence type="ECO:0000313" key="3">
    <source>
        <dbReference type="EMBL" id="GAA2121338.1"/>
    </source>
</evidence>
<evidence type="ECO:0000259" key="2">
    <source>
        <dbReference type="Pfam" id="PF01471"/>
    </source>
</evidence>
<feature type="domain" description="Peptidoglycan binding-like" evidence="2">
    <location>
        <begin position="87"/>
        <end position="141"/>
    </location>
</feature>
<evidence type="ECO:0000256" key="1">
    <source>
        <dbReference type="SAM" id="SignalP"/>
    </source>
</evidence>
<dbReference type="EMBL" id="BAAAPF010000058">
    <property type="protein sequence ID" value="GAA2121338.1"/>
    <property type="molecule type" value="Genomic_DNA"/>
</dbReference>
<evidence type="ECO:0000313" key="4">
    <source>
        <dbReference type="Proteomes" id="UP001500443"/>
    </source>
</evidence>
<name>A0ABP5JW68_9ACTN</name>
<comment type="caution">
    <text evidence="3">The sequence shown here is derived from an EMBL/GenBank/DDBJ whole genome shotgun (WGS) entry which is preliminary data.</text>
</comment>
<dbReference type="Pfam" id="PF01471">
    <property type="entry name" value="PG_binding_1"/>
    <property type="match status" value="1"/>
</dbReference>
<dbReference type="SUPFAM" id="SSF47090">
    <property type="entry name" value="PGBD-like"/>
    <property type="match status" value="1"/>
</dbReference>
<dbReference type="InterPro" id="IPR036365">
    <property type="entry name" value="PGBD-like_sf"/>
</dbReference>
<accession>A0ABP5JW68</accession>
<gene>
    <name evidence="3" type="ORF">GCM10009802_24610</name>
</gene>
<keyword evidence="1" id="KW-0732">Signal</keyword>